<evidence type="ECO:0000256" key="8">
    <source>
        <dbReference type="ARBA" id="ARBA00023242"/>
    </source>
</evidence>
<dbReference type="GO" id="GO:0031080">
    <property type="term" value="C:nuclear pore outer ring"/>
    <property type="evidence" value="ECO:0007669"/>
    <property type="project" value="TreeGrafter"/>
</dbReference>
<dbReference type="GO" id="GO:0017056">
    <property type="term" value="F:structural constituent of nuclear pore"/>
    <property type="evidence" value="ECO:0007669"/>
    <property type="project" value="TreeGrafter"/>
</dbReference>
<keyword evidence="4 9" id="KW-0509">mRNA transport</keyword>
<protein>
    <recommendedName>
        <fullName evidence="9">Nuclear pore complex protein Nup85</fullName>
    </recommendedName>
</protein>
<evidence type="ECO:0000256" key="4">
    <source>
        <dbReference type="ARBA" id="ARBA00022816"/>
    </source>
</evidence>
<accession>A0A9W8X1N6</accession>
<dbReference type="PANTHER" id="PTHR13373">
    <property type="entry name" value="FROUNT PROTEIN-RELATED"/>
    <property type="match status" value="1"/>
</dbReference>
<feature type="region of interest" description="Disordered" evidence="10">
    <location>
        <begin position="1"/>
        <end position="215"/>
    </location>
</feature>
<evidence type="ECO:0000256" key="7">
    <source>
        <dbReference type="ARBA" id="ARBA00023132"/>
    </source>
</evidence>
<reference evidence="11" key="1">
    <citation type="submission" date="2022-10" db="EMBL/GenBank/DDBJ databases">
        <title>Tapping the CABI collections for fungal endophytes: first genome assemblies for Collariella, Neodidymelliopsis, Ascochyta clinopodiicola, Didymella pomorum, Didymosphaeria variabile, Neocosmospora piperis and Neocucurbitaria cava.</title>
        <authorList>
            <person name="Hill R."/>
        </authorList>
    </citation>
    <scope>NUCLEOTIDE SEQUENCE</scope>
    <source>
        <strain evidence="11">IMI 360193</strain>
    </source>
</reference>
<keyword evidence="12" id="KW-1185">Reference proteome</keyword>
<dbReference type="GO" id="GO:0006606">
    <property type="term" value="P:protein import into nucleus"/>
    <property type="evidence" value="ECO:0007669"/>
    <property type="project" value="TreeGrafter"/>
</dbReference>
<comment type="caution">
    <text evidence="11">The sequence shown here is derived from an EMBL/GenBank/DDBJ whole genome shotgun (WGS) entry which is preliminary data.</text>
</comment>
<comment type="similarity">
    <text evidence="2 9">Belongs to the nucleoporin Nup85 family.</text>
</comment>
<dbReference type="AlphaFoldDB" id="A0A9W8X1N6"/>
<dbReference type="PANTHER" id="PTHR13373:SF21">
    <property type="entry name" value="NUCLEAR PORE COMPLEX PROTEIN NUP85"/>
    <property type="match status" value="1"/>
</dbReference>
<keyword evidence="3 9" id="KW-0813">Transport</keyword>
<proteinExistence type="inferred from homology"/>
<gene>
    <name evidence="11" type="ORF">N0V87_003658</name>
</gene>
<evidence type="ECO:0000313" key="11">
    <source>
        <dbReference type="EMBL" id="KAJ4338743.1"/>
    </source>
</evidence>
<dbReference type="GO" id="GO:0045893">
    <property type="term" value="P:positive regulation of DNA-templated transcription"/>
    <property type="evidence" value="ECO:0007669"/>
    <property type="project" value="TreeGrafter"/>
</dbReference>
<comment type="subunit">
    <text evidence="9">Component of the nuclear pore complex (NPC).</text>
</comment>
<keyword evidence="5 9" id="KW-0653">Protein transport</keyword>
<evidence type="ECO:0000256" key="5">
    <source>
        <dbReference type="ARBA" id="ARBA00022927"/>
    </source>
</evidence>
<keyword evidence="9" id="KW-0472">Membrane</keyword>
<comment type="subcellular location">
    <subcellularLocation>
        <location evidence="1 9">Nucleus</location>
        <location evidence="1 9">Nuclear pore complex</location>
    </subcellularLocation>
</comment>
<name>A0A9W8X1N6_9PLEO</name>
<evidence type="ECO:0000256" key="3">
    <source>
        <dbReference type="ARBA" id="ARBA00022448"/>
    </source>
</evidence>
<feature type="compositionally biased region" description="Polar residues" evidence="10">
    <location>
        <begin position="97"/>
        <end position="122"/>
    </location>
</feature>
<evidence type="ECO:0000256" key="10">
    <source>
        <dbReference type="SAM" id="MobiDB-lite"/>
    </source>
</evidence>
<organism evidence="11 12">
    <name type="scientific">Didymella glomerata</name>
    <dbReference type="NCBI Taxonomy" id="749621"/>
    <lineage>
        <taxon>Eukaryota</taxon>
        <taxon>Fungi</taxon>
        <taxon>Dikarya</taxon>
        <taxon>Ascomycota</taxon>
        <taxon>Pezizomycotina</taxon>
        <taxon>Dothideomycetes</taxon>
        <taxon>Pleosporomycetidae</taxon>
        <taxon>Pleosporales</taxon>
        <taxon>Pleosporineae</taxon>
        <taxon>Didymellaceae</taxon>
        <taxon>Didymella</taxon>
    </lineage>
</organism>
<comment type="function">
    <text evidence="9">Functions as a component of the nuclear pore complex (NPC).</text>
</comment>
<sequence>MFRVPSSTPPSTPGRSSRFDGPTTTPGGPPPDESYHDYEPTSTPAGPPPMNSLFGESQPSFARQGNYNFDKSHYNGSFPESSPPRHGLFEGKGSMRIGTTTFGRPGSAQRSRPNSRPTSGAFGTSFRVPSSPPQQLTRGDEEPDEDMNEDEGEEEEDEDMDEEEYDDEEYDDYQEDQQDQQLAASRRPKTNSRLSQSVISRASTNDLDPGPTLVHAGRKQTQFDLVGLAKGLAPNVERATLQEPDSVILDTERVLDKVNESLNSDTAEARAGVLGDAARELQSIWQAASKGFSNASLSSSRSGGAAGLANATKLTSLLLNLRHPPPVGHSQRSSVLSLVPRGESQQYTPVPKLLLDWLNHTYSGVSEVELVLKETRGYSRHHSFWEAVQASAVRGNFSQTVQLLQGANLEVAESAQNDGLGETGYTGANLRYANEAVRSAIDLLRECPAVASDDWDIKGHDWTIFRSRVHQVYNNLQDFAEGNSVSRQGIADHFQAPNFHITQSQATFRLSVASRKAESRVPWTVYEELRRLYQLLLGNEEEILQMSADWIEATLGLTIWWNGEEDDIAQGSFAASRRSLMRSQRVRQVDITPVSAYCQRLSSSFAAVVENSDEEFGVNVTDRFEVGVACLLDDNIEGALYILRSWSLTAATAVAEVASAGGWYKPAAGLLGGFDKSDLMVLSYNEQPRSGATKDDLQIAYSEALSTKGTLTTQDGQSTKEGWELAVQVLSRLDDSITASQRIENIINDLPLDSVEQVDRVTQLCYAMNLNAQAISIALKYADHLRTNTHNYGDTLLYYARGRSAQKIQEVLRVLVAHCLIKSTSYPPVDDLDSSLRALITAPKQTLTKLANQDTEAARILSQHLSGYATIRKFYDLRDSPSSSSGSGSVKRQAAAALLVIISSAASSIQGGLYDADTETVIAVDVLLPLLGEALVFLGTQKRVLSLRHLYDLLAAVEDWDQSGALVKAQCEEVLQTALAAARGERPPEPRQLKKSVSSISGSTFDLIGSQDFSQDGMSVEASAVLVKGGKVEDGKRGWDWRRGFPRGATGKELVRVLRLGVAREIARAFAEGEVTA</sequence>
<dbReference type="Proteomes" id="UP001140562">
    <property type="component" value="Unassembled WGS sequence"/>
</dbReference>
<keyword evidence="8 9" id="KW-0539">Nucleus</keyword>
<feature type="compositionally biased region" description="Polar residues" evidence="10">
    <location>
        <begin position="54"/>
        <end position="80"/>
    </location>
</feature>
<dbReference type="InterPro" id="IPR011502">
    <property type="entry name" value="Nucleoporin_Nup85"/>
</dbReference>
<evidence type="ECO:0000256" key="9">
    <source>
        <dbReference type="RuleBase" id="RU365073"/>
    </source>
</evidence>
<dbReference type="GO" id="GO:0006406">
    <property type="term" value="P:mRNA export from nucleus"/>
    <property type="evidence" value="ECO:0007669"/>
    <property type="project" value="TreeGrafter"/>
</dbReference>
<dbReference type="EMBL" id="JAPEUV010000027">
    <property type="protein sequence ID" value="KAJ4338743.1"/>
    <property type="molecule type" value="Genomic_DNA"/>
</dbReference>
<keyword evidence="6 9" id="KW-0811">Translocation</keyword>
<evidence type="ECO:0000256" key="1">
    <source>
        <dbReference type="ARBA" id="ARBA00004567"/>
    </source>
</evidence>
<feature type="compositionally biased region" description="Polar residues" evidence="10">
    <location>
        <begin position="191"/>
        <end position="206"/>
    </location>
</feature>
<dbReference type="Pfam" id="PF07575">
    <property type="entry name" value="Nucleopor_Nup85"/>
    <property type="match status" value="2"/>
</dbReference>
<feature type="compositionally biased region" description="Acidic residues" evidence="10">
    <location>
        <begin position="141"/>
        <end position="178"/>
    </location>
</feature>
<evidence type="ECO:0000313" key="12">
    <source>
        <dbReference type="Proteomes" id="UP001140562"/>
    </source>
</evidence>
<dbReference type="GO" id="GO:0031965">
    <property type="term" value="C:nuclear membrane"/>
    <property type="evidence" value="ECO:0007669"/>
    <property type="project" value="UniProtKB-UniRule"/>
</dbReference>
<evidence type="ECO:0000256" key="2">
    <source>
        <dbReference type="ARBA" id="ARBA00005573"/>
    </source>
</evidence>
<keyword evidence="7 9" id="KW-0906">Nuclear pore complex</keyword>
<feature type="compositionally biased region" description="Low complexity" evidence="10">
    <location>
        <begin position="13"/>
        <end position="26"/>
    </location>
</feature>
<evidence type="ECO:0000256" key="6">
    <source>
        <dbReference type="ARBA" id="ARBA00023010"/>
    </source>
</evidence>
<dbReference type="OrthoDB" id="5422384at2759"/>